<evidence type="ECO:0000256" key="3">
    <source>
        <dbReference type="ARBA" id="ARBA00022729"/>
    </source>
</evidence>
<dbReference type="Pfam" id="PF03489">
    <property type="entry name" value="SapB_2"/>
    <property type="match status" value="2"/>
</dbReference>
<dbReference type="Pfam" id="PF05184">
    <property type="entry name" value="SapB_1"/>
    <property type="match status" value="1"/>
</dbReference>
<dbReference type="GO" id="GO:0006665">
    <property type="term" value="P:sphingolipid metabolic process"/>
    <property type="evidence" value="ECO:0007669"/>
    <property type="project" value="InterPro"/>
</dbReference>
<dbReference type="SMART" id="SM00741">
    <property type="entry name" value="SapB"/>
    <property type="match status" value="2"/>
</dbReference>
<dbReference type="GO" id="GO:0005576">
    <property type="term" value="C:extracellular region"/>
    <property type="evidence" value="ECO:0007669"/>
    <property type="project" value="UniProtKB-SubCell"/>
</dbReference>
<dbReference type="InterPro" id="IPR003119">
    <property type="entry name" value="SAP_A"/>
</dbReference>
<comment type="subcellular location">
    <subcellularLocation>
        <location evidence="1">Secreted</location>
    </subcellularLocation>
</comment>
<evidence type="ECO:0000256" key="7">
    <source>
        <dbReference type="SAM" id="SignalP"/>
    </source>
</evidence>
<comment type="caution">
    <text evidence="9">The sequence shown here is derived from an EMBL/GenBank/DDBJ whole genome shotgun (WGS) entry which is preliminary data.</text>
</comment>
<evidence type="ECO:0000259" key="8">
    <source>
        <dbReference type="PROSITE" id="PS50015"/>
    </source>
</evidence>
<reference evidence="9" key="1">
    <citation type="submission" date="2023-07" db="EMBL/GenBank/DDBJ databases">
        <title>Chromosome-level Genome Assembly of Striped Snakehead (Channa striata).</title>
        <authorList>
            <person name="Liu H."/>
        </authorList>
    </citation>
    <scope>NUCLEOTIDE SEQUENCE</scope>
    <source>
        <strain evidence="9">Gz</strain>
        <tissue evidence="9">Muscle</tissue>
    </source>
</reference>
<feature type="signal peptide" evidence="7">
    <location>
        <begin position="1"/>
        <end position="22"/>
    </location>
</feature>
<keyword evidence="5" id="KW-1015">Disulfide bond</keyword>
<evidence type="ECO:0000313" key="10">
    <source>
        <dbReference type="Proteomes" id="UP001187415"/>
    </source>
</evidence>
<dbReference type="InterPro" id="IPR007856">
    <property type="entry name" value="SapB_1"/>
</dbReference>
<dbReference type="PANTHER" id="PTHR11480">
    <property type="entry name" value="SAPOSIN-RELATED"/>
    <property type="match status" value="1"/>
</dbReference>
<keyword evidence="10" id="KW-1185">Reference proteome</keyword>
<dbReference type="PRINTS" id="PR01797">
    <property type="entry name" value="SAPOSIN"/>
</dbReference>
<evidence type="ECO:0000313" key="9">
    <source>
        <dbReference type="EMBL" id="KAK2819092.1"/>
    </source>
</evidence>
<dbReference type="InterPro" id="IPR051428">
    <property type="entry name" value="Sphingo_Act-Surfact_Prot"/>
</dbReference>
<dbReference type="AlphaFoldDB" id="A0AA88IRB2"/>
<dbReference type="Proteomes" id="UP001187415">
    <property type="component" value="Unassembled WGS sequence"/>
</dbReference>
<name>A0AA88IRB2_CHASR</name>
<accession>A0AA88IRB2</accession>
<dbReference type="Pfam" id="PF02199">
    <property type="entry name" value="SapA"/>
    <property type="match status" value="1"/>
</dbReference>
<dbReference type="SUPFAM" id="SSF47862">
    <property type="entry name" value="Saposin"/>
    <property type="match status" value="2"/>
</dbReference>
<feature type="domain" description="Saposin B-type" evidence="8">
    <location>
        <begin position="38"/>
        <end position="122"/>
    </location>
</feature>
<dbReference type="PROSITE" id="PS51257">
    <property type="entry name" value="PROKAR_LIPOPROTEIN"/>
    <property type="match status" value="1"/>
</dbReference>
<keyword evidence="4" id="KW-0677">Repeat</keyword>
<evidence type="ECO:0000256" key="4">
    <source>
        <dbReference type="ARBA" id="ARBA00022737"/>
    </source>
</evidence>
<keyword evidence="3 7" id="KW-0732">Signal</keyword>
<evidence type="ECO:0000256" key="1">
    <source>
        <dbReference type="ARBA" id="ARBA00004613"/>
    </source>
</evidence>
<dbReference type="InterPro" id="IPR008138">
    <property type="entry name" value="SapB_2"/>
</dbReference>
<keyword evidence="2" id="KW-0964">Secreted</keyword>
<dbReference type="PANTHER" id="PTHR11480:SF99">
    <property type="entry name" value="SURFACTANT PROTEIN BB"/>
    <property type="match status" value="1"/>
</dbReference>
<dbReference type="InterPro" id="IPR008373">
    <property type="entry name" value="Saposin"/>
</dbReference>
<proteinExistence type="predicted"/>
<dbReference type="Gene3D" id="1.10.225.10">
    <property type="entry name" value="Saposin-like"/>
    <property type="match status" value="2"/>
</dbReference>
<dbReference type="InterPro" id="IPR011001">
    <property type="entry name" value="Saposin-like"/>
</dbReference>
<evidence type="ECO:0000256" key="5">
    <source>
        <dbReference type="ARBA" id="ARBA00023157"/>
    </source>
</evidence>
<organism evidence="9 10">
    <name type="scientific">Channa striata</name>
    <name type="common">Snakehead murrel</name>
    <name type="synonym">Ophicephalus striatus</name>
    <dbReference type="NCBI Taxonomy" id="64152"/>
    <lineage>
        <taxon>Eukaryota</taxon>
        <taxon>Metazoa</taxon>
        <taxon>Chordata</taxon>
        <taxon>Craniata</taxon>
        <taxon>Vertebrata</taxon>
        <taxon>Euteleostomi</taxon>
        <taxon>Actinopterygii</taxon>
        <taxon>Neopterygii</taxon>
        <taxon>Teleostei</taxon>
        <taxon>Neoteleostei</taxon>
        <taxon>Acanthomorphata</taxon>
        <taxon>Anabantaria</taxon>
        <taxon>Anabantiformes</taxon>
        <taxon>Channoidei</taxon>
        <taxon>Channidae</taxon>
        <taxon>Channa</taxon>
    </lineage>
</organism>
<protein>
    <recommendedName>
        <fullName evidence="8">Saposin B-type domain-containing protein</fullName>
    </recommendedName>
</protein>
<dbReference type="GO" id="GO:0005764">
    <property type="term" value="C:lysosome"/>
    <property type="evidence" value="ECO:0007669"/>
    <property type="project" value="InterPro"/>
</dbReference>
<sequence length="266" mass="29536">MALVKFAFLLSIALQGCGLTSALNMEELLSVPDARTLNGDVCQDCTKIFELLADLISNTDFQKKVMNGIEGLCAHLPGPVGKACKDEVEKMFPLAITFITGFVKPAQVCKVLGLCGSCEERERMLQYFVKEALQAAVTNENVQPTNQCSFCIFIVKTLEDLLPKERTESAVTKLLEEICFILPPTYRDQCENVIEKFGKTVLDAILSYATPQAVCSLIHMCKGQDTPIDPCTLATYRCKDIRTAVKCGTLFYCQKFGWKPLDYVKI</sequence>
<evidence type="ECO:0000256" key="6">
    <source>
        <dbReference type="ARBA" id="ARBA00023180"/>
    </source>
</evidence>
<dbReference type="GO" id="GO:0016020">
    <property type="term" value="C:membrane"/>
    <property type="evidence" value="ECO:0007669"/>
    <property type="project" value="GOC"/>
</dbReference>
<dbReference type="EMBL" id="JAUPFM010000020">
    <property type="protein sequence ID" value="KAK2819092.1"/>
    <property type="molecule type" value="Genomic_DNA"/>
</dbReference>
<gene>
    <name evidence="9" type="ORF">Q5P01_024653</name>
</gene>
<evidence type="ECO:0000256" key="2">
    <source>
        <dbReference type="ARBA" id="ARBA00022525"/>
    </source>
</evidence>
<keyword evidence="6" id="KW-0325">Glycoprotein</keyword>
<dbReference type="PROSITE" id="PS50015">
    <property type="entry name" value="SAP_B"/>
    <property type="match status" value="2"/>
</dbReference>
<feature type="domain" description="Saposin B-type" evidence="8">
    <location>
        <begin position="144"/>
        <end position="225"/>
    </location>
</feature>
<feature type="chain" id="PRO_5041722287" description="Saposin B-type domain-containing protein" evidence="7">
    <location>
        <begin position="23"/>
        <end position="266"/>
    </location>
</feature>
<dbReference type="InterPro" id="IPR008139">
    <property type="entry name" value="SaposinB_dom"/>
</dbReference>